<gene>
    <name evidence="2" type="ORF">VDBG_05839</name>
</gene>
<dbReference type="HOGENOM" id="CLU_009967_1_0_1"/>
<evidence type="ECO:0000313" key="3">
    <source>
        <dbReference type="Proteomes" id="UP000008698"/>
    </source>
</evidence>
<proteinExistence type="predicted"/>
<dbReference type="Proteomes" id="UP000008698">
    <property type="component" value="Unassembled WGS sequence"/>
</dbReference>
<dbReference type="eggNOG" id="KOG1703">
    <property type="taxonomic scope" value="Eukaryota"/>
</dbReference>
<feature type="compositionally biased region" description="Polar residues" evidence="1">
    <location>
        <begin position="232"/>
        <end position="243"/>
    </location>
</feature>
<dbReference type="EMBL" id="DS985220">
    <property type="protein sequence ID" value="EEY19730.1"/>
    <property type="molecule type" value="Genomic_DNA"/>
</dbReference>
<feature type="compositionally biased region" description="Basic and acidic residues" evidence="1">
    <location>
        <begin position="53"/>
        <end position="65"/>
    </location>
</feature>
<dbReference type="AlphaFoldDB" id="C9SLR5"/>
<dbReference type="RefSeq" id="XP_003003397.1">
    <property type="nucleotide sequence ID" value="XM_003003351.1"/>
</dbReference>
<feature type="region of interest" description="Disordered" evidence="1">
    <location>
        <begin position="1"/>
        <end position="23"/>
    </location>
</feature>
<feature type="compositionally biased region" description="Polar residues" evidence="1">
    <location>
        <begin position="111"/>
        <end position="120"/>
    </location>
</feature>
<reference evidence="3" key="1">
    <citation type="journal article" date="2011" name="PLoS Pathog.">
        <title>Comparative genomics yields insights into niche adaptation of plant vascular wilt pathogens.</title>
        <authorList>
            <person name="Klosterman S.J."/>
            <person name="Subbarao K.V."/>
            <person name="Kang S."/>
            <person name="Veronese P."/>
            <person name="Gold S.E."/>
            <person name="Thomma B.P.H.J."/>
            <person name="Chen Z."/>
            <person name="Henrissat B."/>
            <person name="Lee Y.-H."/>
            <person name="Park J."/>
            <person name="Garcia-Pedrajas M.D."/>
            <person name="Barbara D.J."/>
            <person name="Anchieta A."/>
            <person name="de Jonge R."/>
            <person name="Santhanam P."/>
            <person name="Maruthachalam K."/>
            <person name="Atallah Z."/>
            <person name="Amyotte S.G."/>
            <person name="Paz Z."/>
            <person name="Inderbitzin P."/>
            <person name="Hayes R.J."/>
            <person name="Heiman D.I."/>
            <person name="Young S."/>
            <person name="Zeng Q."/>
            <person name="Engels R."/>
            <person name="Galagan J."/>
            <person name="Cuomo C.A."/>
            <person name="Dobinson K.F."/>
            <person name="Ma L.-J."/>
        </authorList>
    </citation>
    <scope>NUCLEOTIDE SEQUENCE [LARGE SCALE GENOMIC DNA]</scope>
    <source>
        <strain evidence="3">VaMs.102 / ATCC MYA-4576 / FGSC 10136</strain>
    </source>
</reference>
<feature type="region of interest" description="Disordered" evidence="1">
    <location>
        <begin position="522"/>
        <end position="565"/>
    </location>
</feature>
<dbReference type="STRING" id="526221.C9SLR5"/>
<dbReference type="OMA" id="CGDPFTP"/>
<dbReference type="KEGG" id="val:VDBG_05839"/>
<name>C9SLR5_VERA1</name>
<dbReference type="GeneID" id="9537609"/>
<accession>C9SLR5</accession>
<protein>
    <submittedName>
        <fullName evidence="2">LIM domain-containing protein</fullName>
    </submittedName>
</protein>
<evidence type="ECO:0000256" key="1">
    <source>
        <dbReference type="SAM" id="MobiDB-lite"/>
    </source>
</evidence>
<feature type="region of interest" description="Disordered" evidence="1">
    <location>
        <begin position="37"/>
        <end position="99"/>
    </location>
</feature>
<keyword evidence="3" id="KW-1185">Reference proteome</keyword>
<organism evidence="3">
    <name type="scientific">Verticillium alfalfae (strain VaMs.102 / ATCC MYA-4576 / FGSC 10136)</name>
    <name type="common">Verticillium wilt of alfalfa</name>
    <name type="synonym">Verticillium albo-atrum</name>
    <dbReference type="NCBI Taxonomy" id="526221"/>
    <lineage>
        <taxon>Eukaryota</taxon>
        <taxon>Fungi</taxon>
        <taxon>Dikarya</taxon>
        <taxon>Ascomycota</taxon>
        <taxon>Pezizomycotina</taxon>
        <taxon>Sordariomycetes</taxon>
        <taxon>Hypocreomycetidae</taxon>
        <taxon>Glomerellales</taxon>
        <taxon>Plectosphaerellaceae</taxon>
        <taxon>Verticillium</taxon>
    </lineage>
</organism>
<feature type="region of interest" description="Disordered" evidence="1">
    <location>
        <begin position="106"/>
        <end position="125"/>
    </location>
</feature>
<dbReference type="OrthoDB" id="15567at2759"/>
<feature type="compositionally biased region" description="Polar residues" evidence="1">
    <location>
        <begin position="461"/>
        <end position="479"/>
    </location>
</feature>
<evidence type="ECO:0000313" key="2">
    <source>
        <dbReference type="EMBL" id="EEY19730.1"/>
    </source>
</evidence>
<feature type="compositionally biased region" description="Basic and acidic residues" evidence="1">
    <location>
        <begin position="1"/>
        <end position="11"/>
    </location>
</feature>
<sequence length="580" mass="63286">MNHKKSTEKTRKVTPPSPTYMDNGQFAAYLADLRNNRIARPGGARPLPPTSVRSREERSTSKDDAITIGTSPASVPELLSSAGATPNTKCNTSTSVPSRLLKASMKARDYQPTQPKSLNGPSDLLPSVKYIERGQRWMEKEEAGSLRHAMDDMKLADSQSTHDDSDERKLYDAAQEEASELVWQHRHGVEPQPNAPYRYKPHMRKNSYQHARTASFGRRTGGNAVTSLAGEATSSNRSSIDTNAHSRRSRFSLGYSHVPSADGAYNAFTETLVHEPRMQQAAPPTPLPPGSRRANTKRNISGEIDRPFSGDQIWEEPEGTLPYNNAHVPQMGVDAPFTAASEKSCNQGHFTATSPARGVGAQKARVSINIHREPPSQSRNPQYTTNISHVILREDQETCRDSGVERRSNDIREATSMRLKDRSAKLPTPSAVSDNPGRPIVSFDTDWKAPEDTVDKKPGSAISSSSPWREQSGHISPTTPLIVIPDQDDMDSEASRCPPAPSIIVQGACEIPNDMPGIPSIVTPEDNHHGTRSSTRPLPTPQARGGKNAAGTQPRGHWSPAPGWKLSKSVLNPSCIVPIA</sequence>
<feature type="compositionally biased region" description="Polar residues" evidence="1">
    <location>
        <begin position="82"/>
        <end position="97"/>
    </location>
</feature>
<feature type="compositionally biased region" description="Basic and acidic residues" evidence="1">
    <location>
        <begin position="445"/>
        <end position="458"/>
    </location>
</feature>
<feature type="region of interest" description="Disordered" evidence="1">
    <location>
        <begin position="419"/>
        <end position="479"/>
    </location>
</feature>
<feature type="region of interest" description="Disordered" evidence="1">
    <location>
        <begin position="218"/>
        <end position="243"/>
    </location>
</feature>